<accession>A0ABD6CAT1</accession>
<evidence type="ECO:0000256" key="1">
    <source>
        <dbReference type="SAM" id="Phobius"/>
    </source>
</evidence>
<dbReference type="PANTHER" id="PTHR10579:SF43">
    <property type="entry name" value="ZINC FINGER (C3HC4-TYPE RING FINGER) FAMILY PROTEIN"/>
    <property type="match status" value="1"/>
</dbReference>
<keyword evidence="4" id="KW-1185">Reference proteome</keyword>
<organism evidence="3 4">
    <name type="scientific">Halorientalis brevis</name>
    <dbReference type="NCBI Taxonomy" id="1126241"/>
    <lineage>
        <taxon>Archaea</taxon>
        <taxon>Methanobacteriati</taxon>
        <taxon>Methanobacteriota</taxon>
        <taxon>Stenosarchaea group</taxon>
        <taxon>Halobacteria</taxon>
        <taxon>Halobacteriales</taxon>
        <taxon>Haloarculaceae</taxon>
        <taxon>Halorientalis</taxon>
    </lineage>
</organism>
<reference evidence="3 4" key="1">
    <citation type="journal article" date="2019" name="Int. J. Syst. Evol. Microbiol.">
        <title>The Global Catalogue of Microorganisms (GCM) 10K type strain sequencing project: providing services to taxonomists for standard genome sequencing and annotation.</title>
        <authorList>
            <consortium name="The Broad Institute Genomics Platform"/>
            <consortium name="The Broad Institute Genome Sequencing Center for Infectious Disease"/>
            <person name="Wu L."/>
            <person name="Ma J."/>
        </authorList>
    </citation>
    <scope>NUCLEOTIDE SEQUENCE [LARGE SCALE GENOMIC DNA]</scope>
    <source>
        <strain evidence="3 4">CGMCC 1.12125</strain>
    </source>
</reference>
<name>A0ABD6CAT1_9EURY</name>
<keyword evidence="1" id="KW-0472">Membrane</keyword>
<dbReference type="InterPro" id="IPR036465">
    <property type="entry name" value="vWFA_dom_sf"/>
</dbReference>
<dbReference type="RefSeq" id="WP_247373399.1">
    <property type="nucleotide sequence ID" value="NZ_JALLGV010000001.1"/>
</dbReference>
<keyword evidence="1" id="KW-0812">Transmembrane</keyword>
<dbReference type="InterPro" id="IPR002035">
    <property type="entry name" value="VWF_A"/>
</dbReference>
<feature type="transmembrane region" description="Helical" evidence="1">
    <location>
        <begin position="20"/>
        <end position="42"/>
    </location>
</feature>
<dbReference type="AlphaFoldDB" id="A0ABD6CAT1"/>
<evidence type="ECO:0000259" key="2">
    <source>
        <dbReference type="PROSITE" id="PS50234"/>
    </source>
</evidence>
<evidence type="ECO:0000313" key="3">
    <source>
        <dbReference type="EMBL" id="MFD1587471.1"/>
    </source>
</evidence>
<feature type="domain" description="VWFA" evidence="2">
    <location>
        <begin position="340"/>
        <end position="533"/>
    </location>
</feature>
<evidence type="ECO:0000313" key="4">
    <source>
        <dbReference type="Proteomes" id="UP001597119"/>
    </source>
</evidence>
<dbReference type="EMBL" id="JBHUDJ010000003">
    <property type="protein sequence ID" value="MFD1587471.1"/>
    <property type="molecule type" value="Genomic_DNA"/>
</dbReference>
<dbReference type="PANTHER" id="PTHR10579">
    <property type="entry name" value="CALCIUM-ACTIVATED CHLORIDE CHANNEL REGULATOR"/>
    <property type="match status" value="1"/>
</dbReference>
<comment type="caution">
    <text evidence="3">The sequence shown here is derived from an EMBL/GenBank/DDBJ whole genome shotgun (WGS) entry which is preliminary data.</text>
</comment>
<dbReference type="SUPFAM" id="SSF53300">
    <property type="entry name" value="vWA-like"/>
    <property type="match status" value="1"/>
</dbReference>
<dbReference type="CDD" id="cd00198">
    <property type="entry name" value="vWFA"/>
    <property type="match status" value="1"/>
</dbReference>
<dbReference type="InterPro" id="IPR055713">
    <property type="entry name" value="DUF7289"/>
</dbReference>
<dbReference type="Gene3D" id="3.40.50.410">
    <property type="entry name" value="von Willebrand factor, type A domain"/>
    <property type="match status" value="1"/>
</dbReference>
<proteinExistence type="predicted"/>
<sequence>MSDISRLRGDRRGASEVIGYVILVGIVLTSVLLIAVNGSTLIDDAQNDVNHQSAQLVLQELDSRFSTLSSLSDVTRIRFDLGDTAPRDLSVRRDGVINITVNRNVSHTGGPDCQTTVNITSIRYEEDRDQVVGYEVGGVWRGNPGGGTVMQTSPDVTFQNGTLDVSAINLSGRITQNSNEAILNETASATVTARKTGRVLSGACVRPDNVTLKVNGSIFYQAWGDYLESEVGHARTFEENQTALTYVRQDELSEVANDVENNVVNLTTDGSQPDYMTENGPGATISASATDSKPAHISVDKGAANTYTVQYQPLSNSTAFSISNKTQVVQSLAETGVSSDAVFVLDESGSMLSNDLCDSCGSRMSEAKEAAAGSLPVLNTSDRAGVVGYSASARILRPEDEHGNEHLLTSNMGDRITSWSPSGVNESIAAVGNGGSTCIYCGLSSALHTLSAASNQTRNQTVVLLTDGQNNVYPNSDVKDVARRAAARNVTVYTVRIGGPADGLLKKIADITGGEYKDTSDPEELREFFRESLTTTVTRTQIRRTAVSTNASIEGGRVFEPFVAGDTDEMATGNGEFLNVNDPLAPSTFRHAFAVDDGETVYLNATWYGCGDNHDDDGDGKDEPNWTVTPLVQNGHQVVRCNDPNEDNANNISDENITVYTDGYLAGIDKGSPSGGPGGDPQEFENIRGSTPLLANESAPWEQNMTMQLSSHLEREVNGTRLDYRLNLSSNEAIVVYNYSVASEDDPLWNRLALIYRVGHSEQEARPEDIINIRVRNVRMRDAG</sequence>
<dbReference type="Pfam" id="PF00092">
    <property type="entry name" value="VWA"/>
    <property type="match status" value="1"/>
</dbReference>
<protein>
    <submittedName>
        <fullName evidence="3">VWA domain-containing protein</fullName>
    </submittedName>
</protein>
<gene>
    <name evidence="3" type="ORF">ACFR9U_10780</name>
</gene>
<dbReference type="Proteomes" id="UP001597119">
    <property type="component" value="Unassembled WGS sequence"/>
</dbReference>
<keyword evidence="1" id="KW-1133">Transmembrane helix</keyword>
<dbReference type="SMART" id="SM00327">
    <property type="entry name" value="VWA"/>
    <property type="match status" value="1"/>
</dbReference>
<dbReference type="PROSITE" id="PS50234">
    <property type="entry name" value="VWFA"/>
    <property type="match status" value="1"/>
</dbReference>
<dbReference type="InterPro" id="IPR051266">
    <property type="entry name" value="CLCR"/>
</dbReference>
<dbReference type="Pfam" id="PF23960">
    <property type="entry name" value="DUF7289"/>
    <property type="match status" value="1"/>
</dbReference>